<dbReference type="Pfam" id="PF13557">
    <property type="entry name" value="Phenol_MetA_deg"/>
    <property type="match status" value="1"/>
</dbReference>
<dbReference type="InterPro" id="IPR025737">
    <property type="entry name" value="FApF"/>
</dbReference>
<proteinExistence type="predicted"/>
<dbReference type="EMBL" id="BPEU01000001">
    <property type="protein sequence ID" value="GIU34565.1"/>
    <property type="molecule type" value="Genomic_DNA"/>
</dbReference>
<keyword evidence="2" id="KW-1185">Reference proteome</keyword>
<gene>
    <name evidence="1" type="ORF">TUM3794_01030</name>
</gene>
<organism evidence="1 2">
    <name type="scientific">Shewanella colwelliana</name>
    <name type="common">Alteromonas colwelliana</name>
    <dbReference type="NCBI Taxonomy" id="23"/>
    <lineage>
        <taxon>Bacteria</taxon>
        <taxon>Pseudomonadati</taxon>
        <taxon>Pseudomonadota</taxon>
        <taxon>Gammaproteobacteria</taxon>
        <taxon>Alteromonadales</taxon>
        <taxon>Shewanellaceae</taxon>
        <taxon>Shewanella</taxon>
    </lineage>
</organism>
<reference evidence="1 2" key="1">
    <citation type="submission" date="2021-05" db="EMBL/GenBank/DDBJ databases">
        <title>Molecular characterization for Shewanella algae harboring chromosomal blaOXA-55-like strains isolated from clinical and environment sample.</title>
        <authorList>
            <person name="Ohama Y."/>
            <person name="Aoki K."/>
            <person name="Harada S."/>
            <person name="Moriya K."/>
            <person name="Ishii Y."/>
            <person name="Tateda K."/>
        </authorList>
    </citation>
    <scope>NUCLEOTIDE SEQUENCE [LARGE SCALE GENOMIC DNA]</scope>
    <source>
        <strain evidence="1 2">MBTL60-118</strain>
    </source>
</reference>
<dbReference type="Proteomes" id="UP000773469">
    <property type="component" value="Unassembled WGS sequence"/>
</dbReference>
<evidence type="ECO:0000313" key="2">
    <source>
        <dbReference type="Proteomes" id="UP000773469"/>
    </source>
</evidence>
<name>A0ABQ4NTX7_SHECO</name>
<dbReference type="RefSeq" id="WP_245687038.1">
    <property type="nucleotide sequence ID" value="NZ_BPEU01000001.1"/>
</dbReference>
<evidence type="ECO:0000313" key="1">
    <source>
        <dbReference type="EMBL" id="GIU34565.1"/>
    </source>
</evidence>
<evidence type="ECO:0008006" key="3">
    <source>
        <dbReference type="Google" id="ProtNLM"/>
    </source>
</evidence>
<sequence>MQSNFSVLVGSQPKSSGNRWRKLPYAAAMVFIALGSKTTLAQDLEPRSYTNIPIDTNFLALGYLHSDGEVAPSPGSAIEDAQLSIDSVAIGYARTFALAGSSAKFDMAVARSCFEGSANLNGERIEADRCGYTDPIIKLTWNFFGAPALTAKSFANWNQDIVIGTSLEVAPPLGSYDPDRLLNAGTNRWTIRPGVGMSQKLGRWYYNLMLSVRLYGDNDEYLKRGTLSQAPQYNFQGHLIYTLGRGHWLSLNSNYFIGGETTKNGVDSGDDQNNSRFGVTYSFPLAAHHSIKLNYSTGVITRYGNDFESFGAYWLYHF</sequence>
<accession>A0ABQ4NTX7</accession>
<protein>
    <recommendedName>
        <fullName evidence="3">Transporter</fullName>
    </recommendedName>
</protein>
<comment type="caution">
    <text evidence="1">The sequence shown here is derived from an EMBL/GenBank/DDBJ whole genome shotgun (WGS) entry which is preliminary data.</text>
</comment>